<name>A0ABW3YCF5_9ACTN</name>
<evidence type="ECO:0000313" key="2">
    <source>
        <dbReference type="Proteomes" id="UP001597260"/>
    </source>
</evidence>
<reference evidence="2" key="1">
    <citation type="journal article" date="2019" name="Int. J. Syst. Evol. Microbiol.">
        <title>The Global Catalogue of Microorganisms (GCM) 10K type strain sequencing project: providing services to taxonomists for standard genome sequencing and annotation.</title>
        <authorList>
            <consortium name="The Broad Institute Genomics Platform"/>
            <consortium name="The Broad Institute Genome Sequencing Center for Infectious Disease"/>
            <person name="Wu L."/>
            <person name="Ma J."/>
        </authorList>
    </citation>
    <scope>NUCLEOTIDE SEQUENCE [LARGE SCALE GENOMIC DNA]</scope>
    <source>
        <strain evidence="2">JCM 31037</strain>
    </source>
</reference>
<evidence type="ECO:0000313" key="1">
    <source>
        <dbReference type="EMBL" id="MFD1322006.1"/>
    </source>
</evidence>
<keyword evidence="2" id="KW-1185">Reference proteome</keyword>
<gene>
    <name evidence="1" type="ORF">ACFQ4H_12970</name>
</gene>
<sequence>MGAAATDVWHSARSGFARLLGRGDSDREAVAVRRLDALAAEVAQASPAEHEAVRQRLLSIWQTRLIDLVEEDPTAAETLRSLRDELRSRLPVAQQQWVQTITSSASGATAQGVMFGNIINHPDRNADQPTGEARP</sequence>
<dbReference type="EMBL" id="JBHTMP010000016">
    <property type="protein sequence ID" value="MFD1322006.1"/>
    <property type="molecule type" value="Genomic_DNA"/>
</dbReference>
<protein>
    <submittedName>
        <fullName evidence="1">Uncharacterized protein</fullName>
    </submittedName>
</protein>
<dbReference type="RefSeq" id="WP_377570470.1">
    <property type="nucleotide sequence ID" value="NZ_JBHTMP010000016.1"/>
</dbReference>
<organism evidence="1 2">
    <name type="scientific">Micromonospora sonneratiae</name>
    <dbReference type="NCBI Taxonomy" id="1184706"/>
    <lineage>
        <taxon>Bacteria</taxon>
        <taxon>Bacillati</taxon>
        <taxon>Actinomycetota</taxon>
        <taxon>Actinomycetes</taxon>
        <taxon>Micromonosporales</taxon>
        <taxon>Micromonosporaceae</taxon>
        <taxon>Micromonospora</taxon>
    </lineage>
</organism>
<dbReference type="Proteomes" id="UP001597260">
    <property type="component" value="Unassembled WGS sequence"/>
</dbReference>
<accession>A0ABW3YCF5</accession>
<proteinExistence type="predicted"/>
<comment type="caution">
    <text evidence="1">The sequence shown here is derived from an EMBL/GenBank/DDBJ whole genome shotgun (WGS) entry which is preliminary data.</text>
</comment>